<dbReference type="GO" id="GO:0015074">
    <property type="term" value="P:DNA integration"/>
    <property type="evidence" value="ECO:0007669"/>
    <property type="project" value="UniProtKB-KW"/>
</dbReference>
<dbReference type="EMBL" id="AP021876">
    <property type="protein sequence ID" value="BBO86281.1"/>
    <property type="molecule type" value="Genomic_DNA"/>
</dbReference>
<dbReference type="InterPro" id="IPR044068">
    <property type="entry name" value="CB"/>
</dbReference>
<keyword evidence="4" id="KW-0233">DNA recombination</keyword>
<keyword evidence="2" id="KW-0229">DNA integration</keyword>
<dbReference type="Gene3D" id="1.10.443.10">
    <property type="entry name" value="Intergrase catalytic core"/>
    <property type="match status" value="1"/>
</dbReference>
<dbReference type="InterPro" id="IPR010998">
    <property type="entry name" value="Integrase_recombinase_N"/>
</dbReference>
<dbReference type="PANTHER" id="PTHR30349">
    <property type="entry name" value="PHAGE INTEGRASE-RELATED"/>
    <property type="match status" value="1"/>
</dbReference>
<dbReference type="SUPFAM" id="SSF56349">
    <property type="entry name" value="DNA breaking-rejoining enzymes"/>
    <property type="match status" value="1"/>
</dbReference>
<dbReference type="Gene3D" id="1.10.150.130">
    <property type="match status" value="1"/>
</dbReference>
<dbReference type="AlphaFoldDB" id="A0A5K7ZXP6"/>
<dbReference type="InterPro" id="IPR011010">
    <property type="entry name" value="DNA_brk_join_enz"/>
</dbReference>
<dbReference type="GO" id="GO:0007059">
    <property type="term" value="P:chromosome segregation"/>
    <property type="evidence" value="ECO:0007669"/>
    <property type="project" value="UniProtKB-KW"/>
</dbReference>
<protein>
    <submittedName>
        <fullName evidence="8">Integrase</fullName>
    </submittedName>
</protein>
<proteinExistence type="predicted"/>
<dbReference type="InterPro" id="IPR050090">
    <property type="entry name" value="Tyrosine_recombinase_XerCD"/>
</dbReference>
<evidence type="ECO:0000313" key="9">
    <source>
        <dbReference type="EMBL" id="BBO86281.1"/>
    </source>
</evidence>
<dbReference type="Pfam" id="PF02899">
    <property type="entry name" value="Phage_int_SAM_1"/>
    <property type="match status" value="1"/>
</dbReference>
<dbReference type="Proteomes" id="UP000425960">
    <property type="component" value="Chromosome"/>
</dbReference>
<name>A0A5K7ZXP6_9BACT</name>
<dbReference type="InterPro" id="IPR004107">
    <property type="entry name" value="Integrase_SAM-like_N"/>
</dbReference>
<dbReference type="RefSeq" id="WP_155324769.1">
    <property type="nucleotide sequence ID" value="NZ_AP021876.1"/>
</dbReference>
<dbReference type="InterPro" id="IPR002104">
    <property type="entry name" value="Integrase_catalytic"/>
</dbReference>
<dbReference type="KEGG" id="dov:DSCO28_55990"/>
<gene>
    <name evidence="8" type="ORF">DSCO28_55990</name>
    <name evidence="9" type="ORF">DSCO28_68470</name>
</gene>
<evidence type="ECO:0000313" key="10">
    <source>
        <dbReference type="Proteomes" id="UP000425960"/>
    </source>
</evidence>
<dbReference type="PANTHER" id="PTHR30349:SF81">
    <property type="entry name" value="TYROSINE RECOMBINASE XERC"/>
    <property type="match status" value="1"/>
</dbReference>
<keyword evidence="1" id="KW-0159">Chromosome partition</keyword>
<sequence length="339" mass="39096">MRLSAFIHQFFDTYLPHIKGVSPNSIKAYRDTFKLFLPFAASYYGINISSLSLTHLTAEVIVSFLEHLESERKNTAKTRNHRLAAIKSLAKMIRLMHPQWSALMDKIIIIPQKRTQRQLIGFLYPEEINQVLHAVNINTAVGFRDYTILHLLFESGARASEVARLNVDYFDPGKGTLTILGKGNRFRQINLSPTTVKMIKAYMLKHRRMPKPVCANRLFISQHGKALTRHGIYRLCRKYLRLALSEKRMEVLNPVHSFRHSCAISMLASGCSVTDIKNHLGHEDVQSTMVYLQLDLPRRRKIQQRFTDYTQAVLSRNAEIEALIDEDEENDIMTWLDSL</sequence>
<reference evidence="8 10" key="1">
    <citation type="submission" date="2019-11" db="EMBL/GenBank/DDBJ databases">
        <title>Comparative genomics of hydrocarbon-degrading Desulfosarcina strains.</title>
        <authorList>
            <person name="Watanabe M."/>
            <person name="Kojima H."/>
            <person name="Fukui M."/>
        </authorList>
    </citation>
    <scope>NUCLEOTIDE SEQUENCE [LARGE SCALE GENOMIC DNA]</scope>
    <source>
        <strain evidence="8 10">28bB2T</strain>
    </source>
</reference>
<evidence type="ECO:0000259" key="7">
    <source>
        <dbReference type="PROSITE" id="PS51900"/>
    </source>
</evidence>
<evidence type="ECO:0000313" key="8">
    <source>
        <dbReference type="EMBL" id="BBO85033.1"/>
    </source>
</evidence>
<feature type="domain" description="Core-binding (CB)" evidence="7">
    <location>
        <begin position="1"/>
        <end position="94"/>
    </location>
</feature>
<dbReference type="KEGG" id="dov:DSCO28_68470"/>
<evidence type="ECO:0000256" key="1">
    <source>
        <dbReference type="ARBA" id="ARBA00022829"/>
    </source>
</evidence>
<feature type="domain" description="Tyr recombinase" evidence="6">
    <location>
        <begin position="118"/>
        <end position="304"/>
    </location>
</feature>
<dbReference type="PROSITE" id="PS51900">
    <property type="entry name" value="CB"/>
    <property type="match status" value="1"/>
</dbReference>
<accession>A0A5K7ZXP6</accession>
<evidence type="ECO:0000256" key="5">
    <source>
        <dbReference type="PROSITE-ProRule" id="PRU01248"/>
    </source>
</evidence>
<evidence type="ECO:0000256" key="3">
    <source>
        <dbReference type="ARBA" id="ARBA00023125"/>
    </source>
</evidence>
<organism evidence="8 10">
    <name type="scientific">Desulfosarcina ovata subsp. sediminis</name>
    <dbReference type="NCBI Taxonomy" id="885957"/>
    <lineage>
        <taxon>Bacteria</taxon>
        <taxon>Pseudomonadati</taxon>
        <taxon>Thermodesulfobacteriota</taxon>
        <taxon>Desulfobacteria</taxon>
        <taxon>Desulfobacterales</taxon>
        <taxon>Desulfosarcinaceae</taxon>
        <taxon>Desulfosarcina</taxon>
    </lineage>
</organism>
<keyword evidence="3 5" id="KW-0238">DNA-binding</keyword>
<dbReference type="GO" id="GO:0003677">
    <property type="term" value="F:DNA binding"/>
    <property type="evidence" value="ECO:0007669"/>
    <property type="project" value="UniProtKB-UniRule"/>
</dbReference>
<evidence type="ECO:0000256" key="4">
    <source>
        <dbReference type="ARBA" id="ARBA00023172"/>
    </source>
</evidence>
<dbReference type="Pfam" id="PF00589">
    <property type="entry name" value="Phage_integrase"/>
    <property type="match status" value="1"/>
</dbReference>
<dbReference type="GO" id="GO:0006310">
    <property type="term" value="P:DNA recombination"/>
    <property type="evidence" value="ECO:0007669"/>
    <property type="project" value="UniProtKB-KW"/>
</dbReference>
<dbReference type="EMBL" id="AP021876">
    <property type="protein sequence ID" value="BBO85033.1"/>
    <property type="molecule type" value="Genomic_DNA"/>
</dbReference>
<evidence type="ECO:0000259" key="6">
    <source>
        <dbReference type="PROSITE" id="PS51898"/>
    </source>
</evidence>
<dbReference type="InterPro" id="IPR013762">
    <property type="entry name" value="Integrase-like_cat_sf"/>
</dbReference>
<dbReference type="PROSITE" id="PS51898">
    <property type="entry name" value="TYR_RECOMBINASE"/>
    <property type="match status" value="1"/>
</dbReference>
<evidence type="ECO:0000256" key="2">
    <source>
        <dbReference type="ARBA" id="ARBA00022908"/>
    </source>
</evidence>